<proteinExistence type="inferred from homology"/>
<evidence type="ECO:0000256" key="2">
    <source>
        <dbReference type="SAM" id="Coils"/>
    </source>
</evidence>
<dbReference type="SUPFAM" id="SSF111369">
    <property type="entry name" value="HlyD-like secretion proteins"/>
    <property type="match status" value="1"/>
</dbReference>
<dbReference type="Gene3D" id="2.40.30.170">
    <property type="match status" value="1"/>
</dbReference>
<keyword evidence="3" id="KW-0472">Membrane</keyword>
<sequence>MHIQLKHGRGRWVLVGGALVLLVAVAAVVASGSKSAQSATKSEGDKRPTLEFLSSEVVQPRAATMPMTVEISGALVAPNTVVVRSKAPGTLLSLAVGEGGRVTPGQALGQVDMEDLRHRVDERQAAVASAQAHLAQLERQHRANEELAAQNFIASTALDNSRSTLEAARAQLRQAQAQLGSTQVQVRQAALVSPIRGLVAKRHALPGEKLAAEQAVLTIVDLAQLELLAQVGTHEVGRLQAGMKVQLRVEGVDERVPARLVRIAPAAEPGTRSIGVALALDNPGERLRAGQYAVARIELADTTERQTLPSAAVLSAGGQDQVWVIEQQRLQRRSVTTGRHDAVNGRIEILSGLQPGQQVLAQRFDNLREGDPVQIVQRKAASASAQVAGASAANSTR</sequence>
<feature type="coiled-coil region" evidence="2">
    <location>
        <begin position="120"/>
        <end position="185"/>
    </location>
</feature>
<dbReference type="InterPro" id="IPR058792">
    <property type="entry name" value="Beta-barrel_RND_2"/>
</dbReference>
<dbReference type="PANTHER" id="PTHR30469:SF15">
    <property type="entry name" value="HLYD FAMILY OF SECRETION PROTEINS"/>
    <property type="match status" value="1"/>
</dbReference>
<protein>
    <submittedName>
        <fullName evidence="6">Efflux RND transporter periplasmic adaptor subunit</fullName>
    </submittedName>
</protein>
<dbReference type="InterPro" id="IPR058649">
    <property type="entry name" value="CzcB_C"/>
</dbReference>
<reference evidence="6 7" key="1">
    <citation type="submission" date="2024-08" db="EMBL/GenBank/DDBJ databases">
        <authorList>
            <person name="Lu H."/>
        </authorList>
    </citation>
    <scope>NUCLEOTIDE SEQUENCE [LARGE SCALE GENOMIC DNA]</scope>
    <source>
        <strain evidence="6 7">BYS180W</strain>
    </source>
</reference>
<keyword evidence="7" id="KW-1185">Reference proteome</keyword>
<dbReference type="Gene3D" id="2.40.50.100">
    <property type="match status" value="1"/>
</dbReference>
<name>A0ABW7FZE6_9BURK</name>
<comment type="caution">
    <text evidence="6">The sequence shown here is derived from an EMBL/GenBank/DDBJ whole genome shotgun (WGS) entry which is preliminary data.</text>
</comment>
<gene>
    <name evidence="6" type="ORF">ACG0Z6_15880</name>
</gene>
<feature type="domain" description="CusB-like beta-barrel" evidence="4">
    <location>
        <begin position="229"/>
        <end position="297"/>
    </location>
</feature>
<comment type="similarity">
    <text evidence="1">Belongs to the membrane fusion protein (MFP) (TC 8.A.1) family.</text>
</comment>
<organism evidence="6 7">
    <name type="scientific">Roseateles rivi</name>
    <dbReference type="NCBI Taxonomy" id="3299028"/>
    <lineage>
        <taxon>Bacteria</taxon>
        <taxon>Pseudomonadati</taxon>
        <taxon>Pseudomonadota</taxon>
        <taxon>Betaproteobacteria</taxon>
        <taxon>Burkholderiales</taxon>
        <taxon>Sphaerotilaceae</taxon>
        <taxon>Roseateles</taxon>
    </lineage>
</organism>
<feature type="transmembrane region" description="Helical" evidence="3">
    <location>
        <begin position="12"/>
        <end position="32"/>
    </location>
</feature>
<keyword evidence="3" id="KW-0812">Transmembrane</keyword>
<evidence type="ECO:0000256" key="3">
    <source>
        <dbReference type="SAM" id="Phobius"/>
    </source>
</evidence>
<dbReference type="PANTHER" id="PTHR30469">
    <property type="entry name" value="MULTIDRUG RESISTANCE PROTEIN MDTA"/>
    <property type="match status" value="1"/>
</dbReference>
<dbReference type="Gene3D" id="1.10.287.470">
    <property type="entry name" value="Helix hairpin bin"/>
    <property type="match status" value="1"/>
</dbReference>
<dbReference type="NCBIfam" id="TIGR01730">
    <property type="entry name" value="RND_mfp"/>
    <property type="match status" value="1"/>
</dbReference>
<evidence type="ECO:0000256" key="1">
    <source>
        <dbReference type="ARBA" id="ARBA00009477"/>
    </source>
</evidence>
<evidence type="ECO:0000313" key="6">
    <source>
        <dbReference type="EMBL" id="MFG6449704.1"/>
    </source>
</evidence>
<dbReference type="Proteomes" id="UP001606099">
    <property type="component" value="Unassembled WGS sequence"/>
</dbReference>
<accession>A0ABW7FZE6</accession>
<feature type="domain" description="CzcB-like C-terminal circularly permuted SH3-like" evidence="5">
    <location>
        <begin position="308"/>
        <end position="362"/>
    </location>
</feature>
<evidence type="ECO:0000259" key="4">
    <source>
        <dbReference type="Pfam" id="PF25954"/>
    </source>
</evidence>
<dbReference type="EMBL" id="JBIGHZ010000006">
    <property type="protein sequence ID" value="MFG6449704.1"/>
    <property type="molecule type" value="Genomic_DNA"/>
</dbReference>
<keyword evidence="3" id="KW-1133">Transmembrane helix</keyword>
<dbReference type="RefSeq" id="WP_394463186.1">
    <property type="nucleotide sequence ID" value="NZ_JBIGHZ010000006.1"/>
</dbReference>
<evidence type="ECO:0000313" key="7">
    <source>
        <dbReference type="Proteomes" id="UP001606099"/>
    </source>
</evidence>
<keyword evidence="2" id="KW-0175">Coiled coil</keyword>
<dbReference type="Pfam" id="PF25975">
    <property type="entry name" value="CzcB_C"/>
    <property type="match status" value="1"/>
</dbReference>
<dbReference type="Gene3D" id="2.40.420.20">
    <property type="match status" value="1"/>
</dbReference>
<dbReference type="InterPro" id="IPR006143">
    <property type="entry name" value="RND_pump_MFP"/>
</dbReference>
<evidence type="ECO:0000259" key="5">
    <source>
        <dbReference type="Pfam" id="PF25975"/>
    </source>
</evidence>
<dbReference type="Pfam" id="PF25954">
    <property type="entry name" value="Beta-barrel_RND_2"/>
    <property type="match status" value="1"/>
</dbReference>